<evidence type="ECO:0000256" key="7">
    <source>
        <dbReference type="ARBA" id="ARBA00022842"/>
    </source>
</evidence>
<comment type="catalytic activity">
    <reaction evidence="10 12">
        <text>UTP + L-glutamine + ATP + H2O = CTP + L-glutamate + ADP + phosphate + 2 H(+)</text>
        <dbReference type="Rhea" id="RHEA:26426"/>
        <dbReference type="ChEBI" id="CHEBI:15377"/>
        <dbReference type="ChEBI" id="CHEBI:15378"/>
        <dbReference type="ChEBI" id="CHEBI:29985"/>
        <dbReference type="ChEBI" id="CHEBI:30616"/>
        <dbReference type="ChEBI" id="CHEBI:37563"/>
        <dbReference type="ChEBI" id="CHEBI:43474"/>
        <dbReference type="ChEBI" id="CHEBI:46398"/>
        <dbReference type="ChEBI" id="CHEBI:58359"/>
        <dbReference type="ChEBI" id="CHEBI:456216"/>
        <dbReference type="EC" id="6.3.4.2"/>
    </reaction>
</comment>
<evidence type="ECO:0000256" key="8">
    <source>
        <dbReference type="ARBA" id="ARBA00022962"/>
    </source>
</evidence>
<feature type="binding site" evidence="12">
    <location>
        <position position="360"/>
    </location>
    <ligand>
        <name>L-glutamine</name>
        <dbReference type="ChEBI" id="CHEBI:58359"/>
    </ligand>
</feature>
<feature type="binding site" evidence="12">
    <location>
        <position position="411"/>
    </location>
    <ligand>
        <name>L-glutamine</name>
        <dbReference type="ChEBI" id="CHEBI:58359"/>
    </ligand>
</feature>
<dbReference type="Gene3D" id="3.40.50.880">
    <property type="match status" value="1"/>
</dbReference>
<feature type="binding site" evidence="12">
    <location>
        <position position="143"/>
    </location>
    <ligand>
        <name>Mg(2+)</name>
        <dbReference type="ChEBI" id="CHEBI:18420"/>
    </ligand>
</feature>
<evidence type="ECO:0000259" key="14">
    <source>
        <dbReference type="Pfam" id="PF06418"/>
    </source>
</evidence>
<feature type="binding site" evidence="12">
    <location>
        <position position="13"/>
    </location>
    <ligand>
        <name>UTP</name>
        <dbReference type="ChEBI" id="CHEBI:46398"/>
    </ligand>
</feature>
<dbReference type="InterPro" id="IPR017926">
    <property type="entry name" value="GATASE"/>
</dbReference>
<dbReference type="EMBL" id="CAADFV010000166">
    <property type="protein sequence ID" value="VFK67875.1"/>
    <property type="molecule type" value="Genomic_DNA"/>
</dbReference>
<comment type="caution">
    <text evidence="12">Lacks conserved residue(s) required for the propagation of feature annotation.</text>
</comment>
<dbReference type="FunFam" id="3.40.50.300:FF:000009">
    <property type="entry name" value="CTP synthase"/>
    <property type="match status" value="1"/>
</dbReference>
<organism evidence="15">
    <name type="scientific">Candidatus Kentrum sp. TUN</name>
    <dbReference type="NCBI Taxonomy" id="2126343"/>
    <lineage>
        <taxon>Bacteria</taxon>
        <taxon>Pseudomonadati</taxon>
        <taxon>Pseudomonadota</taxon>
        <taxon>Gammaproteobacteria</taxon>
        <taxon>Candidatus Kentrum</taxon>
    </lineage>
</organism>
<keyword evidence="7 12" id="KW-0460">Magnesium</keyword>
<evidence type="ECO:0000313" key="15">
    <source>
        <dbReference type="EMBL" id="VFK59073.1"/>
    </source>
</evidence>
<feature type="active site" evidence="12">
    <location>
        <position position="523"/>
    </location>
</feature>
<evidence type="ECO:0000256" key="9">
    <source>
        <dbReference type="ARBA" id="ARBA00022975"/>
    </source>
</evidence>
<dbReference type="GO" id="GO:0046872">
    <property type="term" value="F:metal ion binding"/>
    <property type="evidence" value="ECO:0007669"/>
    <property type="project" value="UniProtKB-KW"/>
</dbReference>
<keyword evidence="6 12" id="KW-0067">ATP-binding</keyword>
<evidence type="ECO:0000313" key="16">
    <source>
        <dbReference type="EMBL" id="VFK67875.1"/>
    </source>
</evidence>
<dbReference type="NCBIfam" id="TIGR00337">
    <property type="entry name" value="PyrG"/>
    <property type="match status" value="1"/>
</dbReference>
<dbReference type="AlphaFoldDB" id="A0A450ZZ82"/>
<dbReference type="GO" id="GO:0019856">
    <property type="term" value="P:pyrimidine nucleobase biosynthetic process"/>
    <property type="evidence" value="ECO:0007669"/>
    <property type="project" value="TreeGrafter"/>
</dbReference>
<evidence type="ECO:0000256" key="3">
    <source>
        <dbReference type="ARBA" id="ARBA00022598"/>
    </source>
</evidence>
<feature type="domain" description="CTP synthase N-terminal" evidence="14">
    <location>
        <begin position="3"/>
        <end position="268"/>
    </location>
</feature>
<dbReference type="InterPro" id="IPR027417">
    <property type="entry name" value="P-loop_NTPase"/>
</dbReference>
<comment type="activity regulation">
    <text evidence="12">Allosterically activated by GTP, when glutamine is the substrate; GTP has no effect on the reaction when ammonia is the substrate. The allosteric effector GTP functions by stabilizing the protein conformation that binds the tetrahedral intermediate(s) formed during glutamine hydrolysis. Inhibited by the product CTP, via allosteric rather than competitive inhibition.</text>
</comment>
<gene>
    <name evidence="12" type="primary">pyrG</name>
    <name evidence="16" type="ORF">BECKTUN1418E_GA0071001_11663</name>
    <name evidence="15" type="ORF">BECKTUN1418F_GA0071002_11634</name>
</gene>
<dbReference type="NCBIfam" id="NF003792">
    <property type="entry name" value="PRK05380.1"/>
    <property type="match status" value="1"/>
</dbReference>
<name>A0A450ZZ82_9GAMM</name>
<sequence>MTRFIFITGGVVSSLGKGIASASLATILEARGLNVTLIKLDPYINVDPGTMNPLQHGEVYVTDDGAETDLDLGHYERFVRVTMGKRNNFTAGQIYERVIRKERRGDYLGATIQVIPHITDQIKQSILQVGEERDEAVDVVMVEIGGTVGDIESLPFLEAIRQLGIDIGRDRTLYLHLTLVPYIASAGEIKTKPTQHSVAELRSIGIQPDILLCRADQHVPAAERRKIALFTNVREQAVISAVTTDSIYRIPGIFHEQGLDDLIVDGLGLRADSVNLRAIDLSEWNWVVERLDNPDSDVRVAMVGKYMNLTESYKSLSEALIHAGIHSRTRVRIIYVDSEELEHAGVDGLADVDAILVPGGFGERGIEGKIAAARFARENNIPYLGICLGMQVAIIEFARHRAGLSGANSTEFMQDTPYPVIALITEWLDADGTIARRDQDSDLGGTMRLGGQQCRLQPGSLVRKIYNKDVITERHRHRYEFNNHFEIPIRDAGLVMAGRTIDGSLVEMIELPEHPWFVGCQFHPEFTSTPRDGHPLFSDFIRAAGKRARIKST</sequence>
<dbReference type="InterPro" id="IPR033828">
    <property type="entry name" value="GATase1_CTP_Synthase"/>
</dbReference>
<feature type="binding site" evidence="12">
    <location>
        <position position="226"/>
    </location>
    <ligand>
        <name>CTP</name>
        <dbReference type="ChEBI" id="CHEBI:37563"/>
        <note>allosteric inhibitor</note>
    </ligand>
</feature>
<keyword evidence="5 12" id="KW-0547">Nucleotide-binding</keyword>
<feature type="binding site" evidence="12">
    <location>
        <begin position="190"/>
        <end position="195"/>
    </location>
    <ligand>
        <name>UTP</name>
        <dbReference type="ChEBI" id="CHEBI:46398"/>
    </ligand>
</feature>
<accession>A0A450ZZ82</accession>
<evidence type="ECO:0000259" key="13">
    <source>
        <dbReference type="Pfam" id="PF00117"/>
    </source>
</evidence>
<keyword evidence="9 12" id="KW-0665">Pyrimidine biosynthesis</keyword>
<feature type="binding site" evidence="12">
    <location>
        <begin position="14"/>
        <end position="19"/>
    </location>
    <ligand>
        <name>ATP</name>
        <dbReference type="ChEBI" id="CHEBI:30616"/>
    </ligand>
</feature>
<feature type="domain" description="Glutamine amidotransferase" evidence="13">
    <location>
        <begin position="310"/>
        <end position="542"/>
    </location>
</feature>
<comment type="function">
    <text evidence="11 12">Catalyzes the ATP-dependent amination of UTP to CTP with either L-glutamine or ammonia as the source of nitrogen. Regulates intracellular CTP levels through interactions with the four ribonucleotide triphosphates.</text>
</comment>
<evidence type="ECO:0000256" key="11">
    <source>
        <dbReference type="ARBA" id="ARBA00059148"/>
    </source>
</evidence>
<dbReference type="Pfam" id="PF00117">
    <property type="entry name" value="GATase"/>
    <property type="match status" value="1"/>
</dbReference>
<dbReference type="PANTHER" id="PTHR11550:SF0">
    <property type="entry name" value="CTP SYNTHASE-RELATED"/>
    <property type="match status" value="1"/>
</dbReference>
<comment type="miscellaneous">
    <text evidence="12">CTPSs have evolved a hybrid strategy for distinguishing between UTP and CTP. The overlapping regions of the product feedback inhibitory and substrate sites recognize a common feature in both compounds, the triphosphate moiety. To differentiate isosteric substrate and product pyrimidine rings, an additional pocket far from the expected kinase/ligase catalytic site, specifically recognizes the cytosine and ribose portions of the product inhibitor.</text>
</comment>
<feature type="binding site" evidence="12">
    <location>
        <position position="226"/>
    </location>
    <ligand>
        <name>UTP</name>
        <dbReference type="ChEBI" id="CHEBI:46398"/>
    </ligand>
</feature>
<comment type="similarity">
    <text evidence="2 12">Belongs to the CTP synthase family.</text>
</comment>
<dbReference type="InterPro" id="IPR029062">
    <property type="entry name" value="Class_I_gatase-like"/>
</dbReference>
<dbReference type="SUPFAM" id="SSF52317">
    <property type="entry name" value="Class I glutamine amidotransferase-like"/>
    <property type="match status" value="1"/>
</dbReference>
<evidence type="ECO:0000256" key="2">
    <source>
        <dbReference type="ARBA" id="ARBA00007533"/>
    </source>
</evidence>
<dbReference type="PANTHER" id="PTHR11550">
    <property type="entry name" value="CTP SYNTHASE"/>
    <property type="match status" value="1"/>
</dbReference>
<dbReference type="SUPFAM" id="SSF52540">
    <property type="entry name" value="P-loop containing nucleoside triphosphate hydrolases"/>
    <property type="match status" value="1"/>
</dbReference>
<dbReference type="InterPro" id="IPR004468">
    <property type="entry name" value="CTP_synthase"/>
</dbReference>
<dbReference type="EMBL" id="CAADFY010000163">
    <property type="protein sequence ID" value="VFK59073.1"/>
    <property type="molecule type" value="Genomic_DNA"/>
</dbReference>
<feature type="binding site" evidence="12">
    <location>
        <position position="13"/>
    </location>
    <ligand>
        <name>CTP</name>
        <dbReference type="ChEBI" id="CHEBI:37563"/>
        <note>allosteric inhibitor</note>
    </ligand>
</feature>
<dbReference type="EC" id="6.3.4.2" evidence="12"/>
<comment type="catalytic activity">
    <reaction evidence="12">
        <text>UTP + NH4(+) + ATP = CTP + ADP + phosphate + 2 H(+)</text>
        <dbReference type="Rhea" id="RHEA:16597"/>
        <dbReference type="ChEBI" id="CHEBI:15378"/>
        <dbReference type="ChEBI" id="CHEBI:28938"/>
        <dbReference type="ChEBI" id="CHEBI:30616"/>
        <dbReference type="ChEBI" id="CHEBI:37563"/>
        <dbReference type="ChEBI" id="CHEBI:43474"/>
        <dbReference type="ChEBI" id="CHEBI:46398"/>
        <dbReference type="ChEBI" id="CHEBI:456216"/>
    </reaction>
</comment>
<dbReference type="InterPro" id="IPR017456">
    <property type="entry name" value="CTP_synthase_N"/>
</dbReference>
<dbReference type="GO" id="GO:0044210">
    <property type="term" value="P:'de novo' CTP biosynthetic process"/>
    <property type="evidence" value="ECO:0007669"/>
    <property type="project" value="UniProtKB-UniRule"/>
</dbReference>
<dbReference type="GO" id="GO:0003883">
    <property type="term" value="F:CTP synthase activity"/>
    <property type="evidence" value="ECO:0007669"/>
    <property type="project" value="UniProtKB-UniRule"/>
</dbReference>
<evidence type="ECO:0000256" key="1">
    <source>
        <dbReference type="ARBA" id="ARBA00005171"/>
    </source>
</evidence>
<reference evidence="15" key="1">
    <citation type="submission" date="2019-02" db="EMBL/GenBank/DDBJ databases">
        <authorList>
            <person name="Gruber-Vodicka R. H."/>
            <person name="Seah K. B. B."/>
        </authorList>
    </citation>
    <scope>NUCLEOTIDE SEQUENCE</scope>
    <source>
        <strain evidence="16">BECK_BY2</strain>
        <strain evidence="15">BECK_BY3</strain>
    </source>
</reference>
<dbReference type="GO" id="GO:0005524">
    <property type="term" value="F:ATP binding"/>
    <property type="evidence" value="ECO:0007669"/>
    <property type="project" value="UniProtKB-KW"/>
</dbReference>
<evidence type="ECO:0000256" key="6">
    <source>
        <dbReference type="ARBA" id="ARBA00022840"/>
    </source>
</evidence>
<feature type="binding site" evidence="12">
    <location>
        <begin position="388"/>
        <end position="391"/>
    </location>
    <ligand>
        <name>L-glutamine</name>
        <dbReference type="ChEBI" id="CHEBI:58359"/>
    </ligand>
</feature>
<dbReference type="GO" id="GO:0097268">
    <property type="term" value="C:cytoophidium"/>
    <property type="evidence" value="ECO:0007669"/>
    <property type="project" value="UniProtKB-ARBA"/>
</dbReference>
<keyword evidence="3 12" id="KW-0436">Ligase</keyword>
<dbReference type="Gene3D" id="3.40.50.300">
    <property type="entry name" value="P-loop containing nucleotide triphosphate hydrolases"/>
    <property type="match status" value="1"/>
</dbReference>
<feature type="active site" description="Nucleophile; for glutamine hydrolysis" evidence="12">
    <location>
        <position position="387"/>
    </location>
</feature>
<keyword evidence="4 12" id="KW-0479">Metal-binding</keyword>
<keyword evidence="8 12" id="KW-0315">Glutamine amidotransferase</keyword>
<dbReference type="CDD" id="cd01746">
    <property type="entry name" value="GATase1_CTP_Synthase"/>
    <property type="match status" value="1"/>
</dbReference>
<dbReference type="GO" id="GO:0042802">
    <property type="term" value="F:identical protein binding"/>
    <property type="evidence" value="ECO:0007669"/>
    <property type="project" value="TreeGrafter"/>
</dbReference>
<evidence type="ECO:0000256" key="5">
    <source>
        <dbReference type="ARBA" id="ARBA00022741"/>
    </source>
</evidence>
<evidence type="ECO:0000256" key="4">
    <source>
        <dbReference type="ARBA" id="ARBA00022723"/>
    </source>
</evidence>
<dbReference type="HAMAP" id="MF_01227">
    <property type="entry name" value="PyrG"/>
    <property type="match status" value="1"/>
</dbReference>
<dbReference type="FunFam" id="3.40.50.880:FF:000002">
    <property type="entry name" value="CTP synthase"/>
    <property type="match status" value="1"/>
</dbReference>
<comment type="subunit">
    <text evidence="12">Homotetramer.</text>
</comment>
<feature type="active site" evidence="12">
    <location>
        <position position="525"/>
    </location>
</feature>
<dbReference type="GO" id="GO:0005829">
    <property type="term" value="C:cytosol"/>
    <property type="evidence" value="ECO:0007669"/>
    <property type="project" value="TreeGrafter"/>
</dbReference>
<dbReference type="UniPathway" id="UPA00159">
    <property type="reaction ID" value="UER00277"/>
</dbReference>
<evidence type="ECO:0000256" key="12">
    <source>
        <dbReference type="HAMAP-Rule" id="MF_01227"/>
    </source>
</evidence>
<evidence type="ECO:0000256" key="10">
    <source>
        <dbReference type="ARBA" id="ARBA00047781"/>
    </source>
</evidence>
<feature type="binding site" evidence="12">
    <location>
        <begin position="190"/>
        <end position="195"/>
    </location>
    <ligand>
        <name>CTP</name>
        <dbReference type="ChEBI" id="CHEBI:37563"/>
        <note>allosteric inhibitor</note>
    </ligand>
</feature>
<dbReference type="CDD" id="cd03113">
    <property type="entry name" value="CTPS_N"/>
    <property type="match status" value="1"/>
</dbReference>
<feature type="binding site" evidence="12">
    <location>
        <position position="478"/>
    </location>
    <ligand>
        <name>L-glutamine</name>
        <dbReference type="ChEBI" id="CHEBI:58359"/>
    </ligand>
</feature>
<dbReference type="PROSITE" id="PS51273">
    <property type="entry name" value="GATASE_TYPE_1"/>
    <property type="match status" value="1"/>
</dbReference>
<comment type="pathway">
    <text evidence="1 12">Pyrimidine metabolism; CTP biosynthesis via de novo pathway; CTP from UDP: step 2/2.</text>
</comment>
<comment type="catalytic activity">
    <reaction evidence="12">
        <text>L-glutamine + H2O = L-glutamate + NH4(+)</text>
        <dbReference type="Rhea" id="RHEA:15889"/>
        <dbReference type="ChEBI" id="CHEBI:15377"/>
        <dbReference type="ChEBI" id="CHEBI:28938"/>
        <dbReference type="ChEBI" id="CHEBI:29985"/>
        <dbReference type="ChEBI" id="CHEBI:58359"/>
    </reaction>
</comment>
<feature type="region of interest" description="Amidoligase domain" evidence="12">
    <location>
        <begin position="1"/>
        <end position="269"/>
    </location>
</feature>
<feature type="binding site" evidence="12">
    <location>
        <position position="71"/>
    </location>
    <ligand>
        <name>ATP</name>
        <dbReference type="ChEBI" id="CHEBI:30616"/>
    </ligand>
</feature>
<feature type="binding site" evidence="12">
    <location>
        <position position="71"/>
    </location>
    <ligand>
        <name>Mg(2+)</name>
        <dbReference type="ChEBI" id="CHEBI:18420"/>
    </ligand>
</feature>
<protein>
    <recommendedName>
        <fullName evidence="12">CTP synthase</fullName>
        <ecNumber evidence="12">6.3.4.2</ecNumber>
    </recommendedName>
    <alternativeName>
        <fullName evidence="12">Cytidine 5'-triphosphate synthase</fullName>
    </alternativeName>
    <alternativeName>
        <fullName evidence="12">Cytidine triphosphate synthetase</fullName>
        <shortName evidence="12">CTP synthetase</shortName>
        <shortName evidence="12">CTPS</shortName>
    </alternativeName>
    <alternativeName>
        <fullName evidence="12">UTP--ammonia ligase</fullName>
    </alternativeName>
</protein>
<proteinExistence type="inferred from homology"/>
<dbReference type="Pfam" id="PF06418">
    <property type="entry name" value="CTP_synth_N"/>
    <property type="match status" value="1"/>
</dbReference>
<feature type="binding site" evidence="12">
    <location>
        <begin position="150"/>
        <end position="152"/>
    </location>
    <ligand>
        <name>CTP</name>
        <dbReference type="ChEBI" id="CHEBI:37563"/>
        <note>allosteric inhibitor</note>
    </ligand>
</feature>